<dbReference type="AlphaFoldDB" id="A0A9W9EN48"/>
<keyword evidence="2" id="KW-0732">Signal</keyword>
<evidence type="ECO:0000313" key="4">
    <source>
        <dbReference type="Proteomes" id="UP001141434"/>
    </source>
</evidence>
<name>A0A9W9EN48_9EURO</name>
<reference evidence="3" key="2">
    <citation type="journal article" date="2023" name="IMA Fungus">
        <title>Comparative genomic study of the Penicillium genus elucidates a diverse pangenome and 15 lateral gene transfer events.</title>
        <authorList>
            <person name="Petersen C."/>
            <person name="Sorensen T."/>
            <person name="Nielsen M.R."/>
            <person name="Sondergaard T.E."/>
            <person name="Sorensen J.L."/>
            <person name="Fitzpatrick D.A."/>
            <person name="Frisvad J.C."/>
            <person name="Nielsen K.L."/>
        </authorList>
    </citation>
    <scope>NUCLEOTIDE SEQUENCE</scope>
    <source>
        <strain evidence="3">IBT 34128</strain>
    </source>
</reference>
<proteinExistence type="predicted"/>
<dbReference type="RefSeq" id="XP_056508305.1">
    <property type="nucleotide sequence ID" value="XM_056660012.1"/>
</dbReference>
<protein>
    <submittedName>
        <fullName evidence="3">Uncharacterized protein</fullName>
    </submittedName>
</protein>
<gene>
    <name evidence="3" type="ORF">NUU61_009487</name>
</gene>
<dbReference type="Proteomes" id="UP001141434">
    <property type="component" value="Unassembled WGS sequence"/>
</dbReference>
<feature type="signal peptide" evidence="2">
    <location>
        <begin position="1"/>
        <end position="19"/>
    </location>
</feature>
<accession>A0A9W9EN48</accession>
<evidence type="ECO:0000313" key="3">
    <source>
        <dbReference type="EMBL" id="KAJ5084908.1"/>
    </source>
</evidence>
<reference evidence="3" key="1">
    <citation type="submission" date="2022-11" db="EMBL/GenBank/DDBJ databases">
        <authorList>
            <person name="Petersen C."/>
        </authorList>
    </citation>
    <scope>NUCLEOTIDE SEQUENCE</scope>
    <source>
        <strain evidence="3">IBT 34128</strain>
    </source>
</reference>
<dbReference type="EMBL" id="JAPMSZ010000011">
    <property type="protein sequence ID" value="KAJ5084908.1"/>
    <property type="molecule type" value="Genomic_DNA"/>
</dbReference>
<sequence length="692" mass="74283">MHANRSMIPLLGFFALSGADPVTFTVGERKDYSVTGTFLPKPSGNTLEMFGEGKTEDGIDVALSDAMQKRIDDVMKKDCKEMNSDCFMKIRDIIDDKETELQSRFVPLVPLAVVAAVLAIGFEHWHLTNTVGRYEPVHLAPDVLSVASEMATATEIVVVPTGKPSSSITITASPQPTATGTQTATVTTFKDSADGHKKGDVGIIIPEDLAKLLDDYLGKQQTGTCLDGQAFSKKDRRRLSGLPGSVCGTELTMANNAMAGALLHVMATQAPPRIKGEAVRAMNQAIAFVRQHASILRMSSEQAVRVTEFLYPLVWQKMVNGKTIQGTNVIPEDAIDTDNSNESCDEDKRHTETNCKVGCKLVGALGLCSTSCAETTACMSTTAGYGSTTASITTTSIEPWTAIKPISTGKTIQPHPSCELNAPSDFGAQYFTDKVYGGFCHKVGKDKLEWTVDKDGKQISLNKRTPPPTHDNAQFTLKFEPSDDGQCDMSCDKAFSLMGATCSQQNNLAKGGSVDVTCGTYSFSLNRPPKKDGGDGDGGGGGGGNDGGDGMPYAAMKLREQQCFDASDHNDVPSYSDDSDWWNSVLKKACDNYDDKTAITPDTDVRTYPAGLWEHPIITTGASWMTDCKLKGGNSQNFKQPLPDDSSVTCRSLILNNYLKCNNGGGGGYISAGCVSYVFIPQYAKSIESPES</sequence>
<dbReference type="GeneID" id="81399181"/>
<comment type="caution">
    <text evidence="3">The sequence shown here is derived from an EMBL/GenBank/DDBJ whole genome shotgun (WGS) entry which is preliminary data.</text>
</comment>
<feature type="compositionally biased region" description="Gly residues" evidence="1">
    <location>
        <begin position="536"/>
        <end position="550"/>
    </location>
</feature>
<feature type="chain" id="PRO_5040742060" evidence="2">
    <location>
        <begin position="20"/>
        <end position="692"/>
    </location>
</feature>
<organism evidence="3 4">
    <name type="scientific">Penicillium alfredii</name>
    <dbReference type="NCBI Taxonomy" id="1506179"/>
    <lineage>
        <taxon>Eukaryota</taxon>
        <taxon>Fungi</taxon>
        <taxon>Dikarya</taxon>
        <taxon>Ascomycota</taxon>
        <taxon>Pezizomycotina</taxon>
        <taxon>Eurotiomycetes</taxon>
        <taxon>Eurotiomycetidae</taxon>
        <taxon>Eurotiales</taxon>
        <taxon>Aspergillaceae</taxon>
        <taxon>Penicillium</taxon>
    </lineage>
</organism>
<keyword evidence="4" id="KW-1185">Reference proteome</keyword>
<evidence type="ECO:0000256" key="1">
    <source>
        <dbReference type="SAM" id="MobiDB-lite"/>
    </source>
</evidence>
<evidence type="ECO:0000256" key="2">
    <source>
        <dbReference type="SAM" id="SignalP"/>
    </source>
</evidence>
<dbReference type="OrthoDB" id="4322644at2759"/>
<feature type="region of interest" description="Disordered" evidence="1">
    <location>
        <begin position="527"/>
        <end position="552"/>
    </location>
</feature>